<evidence type="ECO:0000256" key="1">
    <source>
        <dbReference type="ARBA" id="ARBA00022468"/>
    </source>
</evidence>
<reference evidence="4" key="1">
    <citation type="submission" date="2022-08" db="EMBL/GenBank/DDBJ databases">
        <title>Novel sulphate-reducing endosymbionts in the free-living metamonad Anaeramoeba.</title>
        <authorList>
            <person name="Jerlstrom-Hultqvist J."/>
            <person name="Cepicka I."/>
            <person name="Gallot-Lavallee L."/>
            <person name="Salas-Leiva D."/>
            <person name="Curtis B.A."/>
            <person name="Zahonova K."/>
            <person name="Pipaliya S."/>
            <person name="Dacks J."/>
            <person name="Roger A.J."/>
        </authorList>
    </citation>
    <scope>NUCLEOTIDE SEQUENCE</scope>
    <source>
        <strain evidence="4">Busselton2</strain>
    </source>
</reference>
<dbReference type="PANTHER" id="PTHR21344">
    <property type="entry name" value="RAL GTPASE-ACTIVATING PROTEIN SUBUNIT BETA"/>
    <property type="match status" value="1"/>
</dbReference>
<dbReference type="GO" id="GO:0051056">
    <property type="term" value="P:regulation of small GTPase mediated signal transduction"/>
    <property type="evidence" value="ECO:0007669"/>
    <property type="project" value="InterPro"/>
</dbReference>
<evidence type="ECO:0000259" key="3">
    <source>
        <dbReference type="PROSITE" id="PS50085"/>
    </source>
</evidence>
<dbReference type="PROSITE" id="PS50085">
    <property type="entry name" value="RAPGAP"/>
    <property type="match status" value="1"/>
</dbReference>
<accession>A0AAV8A8E4</accession>
<feature type="region of interest" description="Disordered" evidence="2">
    <location>
        <begin position="667"/>
        <end position="687"/>
    </location>
</feature>
<keyword evidence="1" id="KW-0343">GTPase activation</keyword>
<evidence type="ECO:0000256" key="2">
    <source>
        <dbReference type="SAM" id="MobiDB-lite"/>
    </source>
</evidence>
<feature type="compositionally biased region" description="Basic residues" evidence="2">
    <location>
        <begin position="669"/>
        <end position="682"/>
    </location>
</feature>
<feature type="compositionally biased region" description="Basic residues" evidence="2">
    <location>
        <begin position="1264"/>
        <end position="1275"/>
    </location>
</feature>
<dbReference type="InterPro" id="IPR035974">
    <property type="entry name" value="Rap/Ran-GAP_sf"/>
</dbReference>
<dbReference type="InterPro" id="IPR000331">
    <property type="entry name" value="Rap/Ran_GAP_dom"/>
</dbReference>
<dbReference type="EMBL" id="JANTQA010000012">
    <property type="protein sequence ID" value="KAJ3449930.1"/>
    <property type="molecule type" value="Genomic_DNA"/>
</dbReference>
<dbReference type="Pfam" id="PF20412">
    <property type="entry name" value="RALGAPB_N"/>
    <property type="match status" value="1"/>
</dbReference>
<feature type="region of interest" description="Disordered" evidence="2">
    <location>
        <begin position="886"/>
        <end position="949"/>
    </location>
</feature>
<feature type="compositionally biased region" description="Basic and acidic residues" evidence="2">
    <location>
        <begin position="905"/>
        <end position="922"/>
    </location>
</feature>
<dbReference type="SUPFAM" id="SSF111347">
    <property type="entry name" value="Rap/Ran-GAP"/>
    <property type="match status" value="1"/>
</dbReference>
<dbReference type="Gene3D" id="3.40.50.11210">
    <property type="entry name" value="Rap/Ran-GAP"/>
    <property type="match status" value="1"/>
</dbReference>
<feature type="compositionally biased region" description="Basic residues" evidence="2">
    <location>
        <begin position="1307"/>
        <end position="1317"/>
    </location>
</feature>
<dbReference type="FunFam" id="3.40.50.11210:FF:000001">
    <property type="entry name" value="Ral GTPase-activating protein subunit alpha-1 isoform 1"/>
    <property type="match status" value="1"/>
</dbReference>
<feature type="region of interest" description="Disordered" evidence="2">
    <location>
        <begin position="1362"/>
        <end position="1392"/>
    </location>
</feature>
<evidence type="ECO:0000313" key="4">
    <source>
        <dbReference type="EMBL" id="KAJ3449930.1"/>
    </source>
</evidence>
<feature type="compositionally biased region" description="Basic and acidic residues" evidence="2">
    <location>
        <begin position="1247"/>
        <end position="1256"/>
    </location>
</feature>
<sequence>MFLQHISQVTPNQQRSKTNVLVSFPLTLKKSYISQLLDYINKCTKVDQLITSTFHLKWFLEITGQAFSLPIEEHLIISQAIQLYHSWVIGDNLPDVFDNKRDYFLKEIFGHLSLLFKPRENLSKELSSKHIELCKDVISIFNRFGTKEKDYISGETWCYLLNILMGITDSLIRNEGTVTEPILSEIFPVHMLKLLFELWLISETQDLKSWQLLKNLARDWVNRKETIIQWSSTIFGLLNRVISILYGSFEGTESVAIALPSPPDTTFHPSFINISDEKVIFSWEKILNILGNPNDFKSPELFHLAMSGLKDIVTLLLGVGNKQEYKKTNKRFLLSDQPSGNSILKIFGQWPIEAVFLNRTGFEEGTSVAYSILCKIFTAYQSQPIHDEYLYKFYSFIVYSFENEQEFSEASCSIIMNTETIFLTKLRGLFILIPYYLKIINKILLKPKPTFKITVPLSTMRRSALLILKTLVCLPNHFPDLKIPQIVGYTNDNVSDFHFISTLRYTVIKGFPHETDPTNAKIFFWLMGYLIFATIKKQSTVVPLIILTIQKYLCAPTPVQESWPIDVILASFDLLRTITPLVDQINECSTQTLPNLLIGLSRVLKKYLDQPPPNWNKKDLENVIIGLFDLISDLVCIGQWVFYYPNTFQEILQGIGKILILTENPKNKTNSKKKRKQTKKERKKTDEKLALSKKVKLKAQQTWKVILRVTGNFPLSTGPANFSTLLTEEIIMKQSGLNDDEFNEYIKVFLFNDETILSIIEYPFKDNKDQRYKTFVIIRDSFGRYCWSFSRRILEFDKFEKKKQIKEFSELNEKINLCSTNLSSKKKLKKGNNSNILLEPSFFFPIDVVNKTNCINQMINIQDRIEKNAKNLKEIETKINNLETNQRILEQNHRNEKVKRGRGKEKKDVQKQKKNEKEKELEQEVEQEQEQEQEQGQEQEQEQETKINNNNRLDKKYKFNDSRLLLTNLSFLGISEKKSFVTLKHNEEFFLTLRKLDNCNERICHSIGVVYLAPNQNRYSNMDEIYENECGDENYEDFLRQIGWIVDLKTHTGFKGGLDWKTTGRYTPYFADYKCEIVFKVSTLLKMQDLEKKKKIIGECSIVIIWCNDERIFNPKCIKSKNNQIFFIIRPHHTGLFTITIQDFTSNFKYSGPLMDKSLLDKEILIYLLRSTILNYNYKLNINKLKFIEPNNYRHIVIKGIKRKFLVKYNNQVFLKTFFSNYSLDFSSSTFLDLSISLQEDESPKSEKSDFIEKLESNYNSGNKTKKKKKKKNKKGNLEKNGYHNNKNSKTKTHNNNDDDDDESNKKNKSTKKKNKLQKIYSLTPKKKSNFKNKLYFNKQSSDYKSDNESDSFIIKNKKNTLGVDQKKRKHGRSKTTEKITTRIQKKKSSKK</sequence>
<comment type="caution">
    <text evidence="4">The sequence shown here is derived from an EMBL/GenBank/DDBJ whole genome shotgun (WGS) entry which is preliminary data.</text>
</comment>
<dbReference type="Pfam" id="PF02145">
    <property type="entry name" value="Rap_GAP"/>
    <property type="match status" value="1"/>
</dbReference>
<name>A0AAV8A8E4_9EUKA</name>
<dbReference type="Proteomes" id="UP001146793">
    <property type="component" value="Unassembled WGS sequence"/>
</dbReference>
<dbReference type="PANTHER" id="PTHR21344:SF1">
    <property type="entry name" value="RAL GTPASE-ACTIVATING PROTEIN SUBUNIT BETA"/>
    <property type="match status" value="1"/>
</dbReference>
<organism evidence="4 5">
    <name type="scientific">Anaeramoeba flamelloides</name>
    <dbReference type="NCBI Taxonomy" id="1746091"/>
    <lineage>
        <taxon>Eukaryota</taxon>
        <taxon>Metamonada</taxon>
        <taxon>Anaeramoebidae</taxon>
        <taxon>Anaeramoeba</taxon>
    </lineage>
</organism>
<dbReference type="InterPro" id="IPR039930">
    <property type="entry name" value="RALGAPB"/>
</dbReference>
<proteinExistence type="predicted"/>
<dbReference type="GO" id="GO:0005096">
    <property type="term" value="F:GTPase activator activity"/>
    <property type="evidence" value="ECO:0007669"/>
    <property type="project" value="UniProtKB-KW"/>
</dbReference>
<feature type="region of interest" description="Disordered" evidence="2">
    <location>
        <begin position="1247"/>
        <end position="1319"/>
    </location>
</feature>
<gene>
    <name evidence="4" type="ORF">M0812_06090</name>
</gene>
<feature type="domain" description="Rap-GAP" evidence="3">
    <location>
        <begin position="993"/>
        <end position="1218"/>
    </location>
</feature>
<dbReference type="InterPro" id="IPR046859">
    <property type="entry name" value="RGPA/RALGAPB_N"/>
</dbReference>
<feature type="compositionally biased region" description="Acidic residues" evidence="2">
    <location>
        <begin position="923"/>
        <end position="942"/>
    </location>
</feature>
<evidence type="ECO:0000313" key="5">
    <source>
        <dbReference type="Proteomes" id="UP001146793"/>
    </source>
</evidence>
<protein>
    <recommendedName>
        <fullName evidence="3">Rap-GAP domain-containing protein</fullName>
    </recommendedName>
</protein>